<evidence type="ECO:0000313" key="2">
    <source>
        <dbReference type="EMBL" id="KAK9004426.1"/>
    </source>
</evidence>
<comment type="caution">
    <text evidence="2">The sequence shown here is derived from an EMBL/GenBank/DDBJ whole genome shotgun (WGS) entry which is preliminary data.</text>
</comment>
<proteinExistence type="predicted"/>
<keyword evidence="1" id="KW-1133">Transmembrane helix</keyword>
<feature type="transmembrane region" description="Helical" evidence="1">
    <location>
        <begin position="86"/>
        <end position="109"/>
    </location>
</feature>
<evidence type="ECO:0000256" key="1">
    <source>
        <dbReference type="SAM" id="Phobius"/>
    </source>
</evidence>
<evidence type="ECO:0000313" key="3">
    <source>
        <dbReference type="Proteomes" id="UP001396334"/>
    </source>
</evidence>
<protein>
    <submittedName>
        <fullName evidence="2">Uncharacterized protein</fullName>
    </submittedName>
</protein>
<keyword evidence="3" id="KW-1185">Reference proteome</keyword>
<feature type="transmembrane region" description="Helical" evidence="1">
    <location>
        <begin position="32"/>
        <end position="55"/>
    </location>
</feature>
<sequence>MLWLMVEQQPRHWAAVDGGGEKLGVDPNGVSGILSLLCSARAAGVVAGLLVVVWLETGMTGGDGGGVHCCSARAEGPASFVGTAAAGVWLAGGVGIATLIGMTSARSILRI</sequence>
<reference evidence="2 3" key="1">
    <citation type="journal article" date="2024" name="G3 (Bethesda)">
        <title>Genome assembly of Hibiscus sabdariffa L. provides insights into metabolisms of medicinal natural products.</title>
        <authorList>
            <person name="Kim T."/>
        </authorList>
    </citation>
    <scope>NUCLEOTIDE SEQUENCE [LARGE SCALE GENOMIC DNA]</scope>
    <source>
        <strain evidence="2">TK-2024</strain>
        <tissue evidence="2">Old leaves</tissue>
    </source>
</reference>
<dbReference type="EMBL" id="JBBPBN010000031">
    <property type="protein sequence ID" value="KAK9004426.1"/>
    <property type="molecule type" value="Genomic_DNA"/>
</dbReference>
<gene>
    <name evidence="2" type="ORF">V6N11_002227</name>
</gene>
<organism evidence="2 3">
    <name type="scientific">Hibiscus sabdariffa</name>
    <name type="common">roselle</name>
    <dbReference type="NCBI Taxonomy" id="183260"/>
    <lineage>
        <taxon>Eukaryota</taxon>
        <taxon>Viridiplantae</taxon>
        <taxon>Streptophyta</taxon>
        <taxon>Embryophyta</taxon>
        <taxon>Tracheophyta</taxon>
        <taxon>Spermatophyta</taxon>
        <taxon>Magnoliopsida</taxon>
        <taxon>eudicotyledons</taxon>
        <taxon>Gunneridae</taxon>
        <taxon>Pentapetalae</taxon>
        <taxon>rosids</taxon>
        <taxon>malvids</taxon>
        <taxon>Malvales</taxon>
        <taxon>Malvaceae</taxon>
        <taxon>Malvoideae</taxon>
        <taxon>Hibiscus</taxon>
    </lineage>
</organism>
<keyword evidence="1" id="KW-0812">Transmembrane</keyword>
<name>A0ABR2QUN2_9ROSI</name>
<accession>A0ABR2QUN2</accession>
<dbReference type="Proteomes" id="UP001396334">
    <property type="component" value="Unassembled WGS sequence"/>
</dbReference>
<keyword evidence="1" id="KW-0472">Membrane</keyword>